<dbReference type="HOGENOM" id="CLU_088965_3_3_6"/>
<dbReference type="InterPro" id="IPR050263">
    <property type="entry name" value="Bact_Fimbrial_Adh_Pro"/>
</dbReference>
<accession>S3IXT0</accession>
<sequence>MNGQKYLSCTLKQARCAVAAVKNGSLCFFLLAMAITNTALAADNVEIKGELVTEPCSLSPESELIPLDFKNVVSKYLYINGRTLGMPFIIKLVDCDTSLGNTAMVAFTGSEGVLPGLMVPDDGDTHGIAFGIETREGQPVPFNKLSPVFELSDGETEMNLQGYIQAEPDALKNESVLLGPFIGTATFEINYP</sequence>
<dbReference type="Gene3D" id="2.60.40.1090">
    <property type="entry name" value="Fimbrial-type adhesion domain"/>
    <property type="match status" value="1"/>
</dbReference>
<keyword evidence="1" id="KW-0732">Signal</keyword>
<dbReference type="STRING" id="566551.HMPREF0201_01705"/>
<dbReference type="PANTHER" id="PTHR33420">
    <property type="entry name" value="FIMBRIAL SUBUNIT ELFA-RELATED"/>
    <property type="match status" value="1"/>
</dbReference>
<dbReference type="SUPFAM" id="SSF49401">
    <property type="entry name" value="Bacterial adhesins"/>
    <property type="match status" value="1"/>
</dbReference>
<dbReference type="Pfam" id="PF00419">
    <property type="entry name" value="Fimbrial"/>
    <property type="match status" value="1"/>
</dbReference>
<organism evidence="3 4">
    <name type="scientific">Cedecea davisae DSM 4568</name>
    <dbReference type="NCBI Taxonomy" id="566551"/>
    <lineage>
        <taxon>Bacteria</taxon>
        <taxon>Pseudomonadati</taxon>
        <taxon>Pseudomonadota</taxon>
        <taxon>Gammaproteobacteria</taxon>
        <taxon>Enterobacterales</taxon>
        <taxon>Enterobacteriaceae</taxon>
        <taxon>Cedecea</taxon>
    </lineage>
</organism>
<feature type="domain" description="Fimbrial-type adhesion" evidence="2">
    <location>
        <begin position="46"/>
        <end position="191"/>
    </location>
</feature>
<evidence type="ECO:0000313" key="3">
    <source>
        <dbReference type="EMBL" id="EPF17725.1"/>
    </source>
</evidence>
<dbReference type="PATRIC" id="fig|566551.4.peg.1576"/>
<dbReference type="GO" id="GO:0043709">
    <property type="term" value="P:cell adhesion involved in single-species biofilm formation"/>
    <property type="evidence" value="ECO:0007669"/>
    <property type="project" value="TreeGrafter"/>
</dbReference>
<protein>
    <submittedName>
        <fullName evidence="3">Fimbrial protein</fullName>
    </submittedName>
</protein>
<reference evidence="3 4" key="1">
    <citation type="submission" date="2013-04" db="EMBL/GenBank/DDBJ databases">
        <authorList>
            <person name="Weinstock G."/>
            <person name="Sodergren E."/>
            <person name="Lobos E.A."/>
            <person name="Fulton L."/>
            <person name="Fulton R."/>
            <person name="Courtney L."/>
            <person name="Fronick C."/>
            <person name="O'Laughlin M."/>
            <person name="Godfrey J."/>
            <person name="Wilson R.M."/>
            <person name="Miner T."/>
            <person name="Farmer C."/>
            <person name="Delehaunty K."/>
            <person name="Cordes M."/>
            <person name="Minx P."/>
            <person name="Tomlinson C."/>
            <person name="Chen J."/>
            <person name="Wollam A."/>
            <person name="Pepin K.H."/>
            <person name="Palsikar V.B."/>
            <person name="Zhang X."/>
            <person name="Suruliraj S."/>
            <person name="Perna N.T."/>
            <person name="Plunkett G."/>
            <person name="Warren W."/>
            <person name="Mitreva M."/>
            <person name="Mardis E.R."/>
            <person name="Wilson R.K."/>
        </authorList>
    </citation>
    <scope>NUCLEOTIDE SEQUENCE [LARGE SCALE GENOMIC DNA]</scope>
    <source>
        <strain evidence="3 4">DSM 4568</strain>
    </source>
</reference>
<dbReference type="AlphaFoldDB" id="S3IXT0"/>
<comment type="caution">
    <text evidence="3">The sequence shown here is derived from an EMBL/GenBank/DDBJ whole genome shotgun (WGS) entry which is preliminary data.</text>
</comment>
<name>S3IXT0_9ENTR</name>
<dbReference type="GO" id="GO:0009289">
    <property type="term" value="C:pilus"/>
    <property type="evidence" value="ECO:0007669"/>
    <property type="project" value="InterPro"/>
</dbReference>
<evidence type="ECO:0000256" key="1">
    <source>
        <dbReference type="SAM" id="SignalP"/>
    </source>
</evidence>
<dbReference type="Proteomes" id="UP000014585">
    <property type="component" value="Unassembled WGS sequence"/>
</dbReference>
<dbReference type="RefSeq" id="WP_016536016.1">
    <property type="nucleotide sequence ID" value="NZ_KE161030.1"/>
</dbReference>
<dbReference type="PANTHER" id="PTHR33420:SF9">
    <property type="entry name" value="MINOR FIMBRIAL SUBUNIT"/>
    <property type="match status" value="1"/>
</dbReference>
<proteinExistence type="predicted"/>
<dbReference type="EMBL" id="ATDT01000010">
    <property type="protein sequence ID" value="EPF17725.1"/>
    <property type="molecule type" value="Genomic_DNA"/>
</dbReference>
<evidence type="ECO:0000313" key="4">
    <source>
        <dbReference type="Proteomes" id="UP000014585"/>
    </source>
</evidence>
<dbReference type="InterPro" id="IPR008966">
    <property type="entry name" value="Adhesion_dom_sf"/>
</dbReference>
<feature type="chain" id="PRO_5004510131" evidence="1">
    <location>
        <begin position="42"/>
        <end position="192"/>
    </location>
</feature>
<gene>
    <name evidence="3" type="ORF">HMPREF0201_01705</name>
</gene>
<dbReference type="InterPro" id="IPR036937">
    <property type="entry name" value="Adhesion_dom_fimbrial_sf"/>
</dbReference>
<dbReference type="InterPro" id="IPR000259">
    <property type="entry name" value="Adhesion_dom_fimbrial"/>
</dbReference>
<feature type="signal peptide" evidence="1">
    <location>
        <begin position="1"/>
        <end position="41"/>
    </location>
</feature>
<evidence type="ECO:0000259" key="2">
    <source>
        <dbReference type="Pfam" id="PF00419"/>
    </source>
</evidence>